<protein>
    <recommendedName>
        <fullName evidence="3">S-adenosyl methyltransferase</fullName>
    </recommendedName>
</protein>
<dbReference type="Proteomes" id="UP000399805">
    <property type="component" value="Unassembled WGS sequence"/>
</dbReference>
<gene>
    <name evidence="1" type="ORF">AA23TX_07578</name>
</gene>
<proteinExistence type="predicted"/>
<evidence type="ECO:0008006" key="3">
    <source>
        <dbReference type="Google" id="ProtNLM"/>
    </source>
</evidence>
<organism evidence="1 2">
    <name type="scientific">Amycolatopsis camponoti</name>
    <dbReference type="NCBI Taxonomy" id="2606593"/>
    <lineage>
        <taxon>Bacteria</taxon>
        <taxon>Bacillati</taxon>
        <taxon>Actinomycetota</taxon>
        <taxon>Actinomycetes</taxon>
        <taxon>Pseudonocardiales</taxon>
        <taxon>Pseudonocardiaceae</taxon>
        <taxon>Amycolatopsis</taxon>
    </lineage>
</organism>
<sequence length="316" mass="34829">MPRVTDRLLVSLPSTSDVALRIAARQWESTSDLCCRSRARIQNVLLGGDHNYALERTWCANQKRTLPSLQCVYREERAFLQRAVRFATEERGLRRFLAIGTGLPYVDAVHDPVLTYDSGRVVYVDDDQIVLAHLDLLADKRPEIDAVAGTLLVPGTVLFDDATQRLLAPQDPICLVLCGVLETVKDTDELAAAVQDYTDRLPAGSLVIVSHATVDGLDPQDATDRALAESMREVCKAYADKHAPQRHLRTAEELRHILSGLDLIDPGITYTTGWRPAQSAKARRHAESLFLAAVAVVPETRTLPTDAATSSLGTRR</sequence>
<dbReference type="Pfam" id="PF04672">
    <property type="entry name" value="Methyltransf_19"/>
    <property type="match status" value="1"/>
</dbReference>
<accession>A0A6I8M3M1</accession>
<dbReference type="AlphaFoldDB" id="A0A6I8M3M1"/>
<dbReference type="EMBL" id="CABVGP010000003">
    <property type="protein sequence ID" value="VVJ22661.1"/>
    <property type="molecule type" value="Genomic_DNA"/>
</dbReference>
<dbReference type="PIRSF" id="PIRSF017393">
    <property type="entry name" value="MTase_SAV2177"/>
    <property type="match status" value="1"/>
</dbReference>
<evidence type="ECO:0000313" key="2">
    <source>
        <dbReference type="Proteomes" id="UP000399805"/>
    </source>
</evidence>
<dbReference type="InterPro" id="IPR029063">
    <property type="entry name" value="SAM-dependent_MTases_sf"/>
</dbReference>
<dbReference type="InterPro" id="IPR006764">
    <property type="entry name" value="SAM_dep_MeTrfase_SAV2177_type"/>
</dbReference>
<name>A0A6I8M3M1_9PSEU</name>
<reference evidence="1 2" key="1">
    <citation type="submission" date="2019-09" db="EMBL/GenBank/DDBJ databases">
        <authorList>
            <person name="Leyn A S."/>
        </authorList>
    </citation>
    <scope>NUCLEOTIDE SEQUENCE [LARGE SCALE GENOMIC DNA]</scope>
    <source>
        <strain evidence="1">AA231_1</strain>
    </source>
</reference>
<keyword evidence="2" id="KW-1185">Reference proteome</keyword>
<evidence type="ECO:0000313" key="1">
    <source>
        <dbReference type="EMBL" id="VVJ22661.1"/>
    </source>
</evidence>
<dbReference type="Gene3D" id="3.40.50.150">
    <property type="entry name" value="Vaccinia Virus protein VP39"/>
    <property type="match status" value="1"/>
</dbReference>
<dbReference type="SUPFAM" id="SSF53335">
    <property type="entry name" value="S-adenosyl-L-methionine-dependent methyltransferases"/>
    <property type="match status" value="1"/>
</dbReference>